<organism evidence="1 2">
    <name type="scientific">Elysia crispata</name>
    <name type="common">lettuce slug</name>
    <dbReference type="NCBI Taxonomy" id="231223"/>
    <lineage>
        <taxon>Eukaryota</taxon>
        <taxon>Metazoa</taxon>
        <taxon>Spiralia</taxon>
        <taxon>Lophotrochozoa</taxon>
        <taxon>Mollusca</taxon>
        <taxon>Gastropoda</taxon>
        <taxon>Heterobranchia</taxon>
        <taxon>Euthyneura</taxon>
        <taxon>Panpulmonata</taxon>
        <taxon>Sacoglossa</taxon>
        <taxon>Placobranchoidea</taxon>
        <taxon>Plakobranchidae</taxon>
        <taxon>Elysia</taxon>
    </lineage>
</organism>
<dbReference type="PANTHER" id="PTHR11439:SF483">
    <property type="entry name" value="PEPTIDE SYNTHASE GLIP-LIKE, PUTATIVE (AFU_ORTHOLOGUE AFUA_3G12920)-RELATED"/>
    <property type="match status" value="1"/>
</dbReference>
<comment type="caution">
    <text evidence="1">The sequence shown here is derived from an EMBL/GenBank/DDBJ whole genome shotgun (WGS) entry which is preliminary data.</text>
</comment>
<reference evidence="1" key="1">
    <citation type="journal article" date="2023" name="G3 (Bethesda)">
        <title>A reference genome for the long-term kleptoplast-retaining sea slug Elysia crispata morphotype clarki.</title>
        <authorList>
            <person name="Eastman K.E."/>
            <person name="Pendleton A.L."/>
            <person name="Shaikh M.A."/>
            <person name="Suttiyut T."/>
            <person name="Ogas R."/>
            <person name="Tomko P."/>
            <person name="Gavelis G."/>
            <person name="Widhalm J.R."/>
            <person name="Wisecaver J.H."/>
        </authorList>
    </citation>
    <scope>NUCLEOTIDE SEQUENCE</scope>
    <source>
        <strain evidence="1">ECLA1</strain>
    </source>
</reference>
<accession>A0AAE1DWY7</accession>
<dbReference type="Proteomes" id="UP001283361">
    <property type="component" value="Unassembled WGS sequence"/>
</dbReference>
<dbReference type="AlphaFoldDB" id="A0AAE1DWY7"/>
<dbReference type="PANTHER" id="PTHR11439">
    <property type="entry name" value="GAG-POL-RELATED RETROTRANSPOSON"/>
    <property type="match status" value="1"/>
</dbReference>
<evidence type="ECO:0000313" key="2">
    <source>
        <dbReference type="Proteomes" id="UP001283361"/>
    </source>
</evidence>
<evidence type="ECO:0000313" key="1">
    <source>
        <dbReference type="EMBL" id="KAK3784573.1"/>
    </source>
</evidence>
<protein>
    <recommendedName>
        <fullName evidence="3">Copia protein</fullName>
    </recommendedName>
</protein>
<dbReference type="CDD" id="cd09272">
    <property type="entry name" value="RNase_HI_RT_Ty1"/>
    <property type="match status" value="1"/>
</dbReference>
<proteinExistence type="predicted"/>
<keyword evidence="2" id="KW-1185">Reference proteome</keyword>
<name>A0AAE1DWY7_9GAST</name>
<evidence type="ECO:0008006" key="3">
    <source>
        <dbReference type="Google" id="ProtNLM"/>
    </source>
</evidence>
<gene>
    <name evidence="1" type="ORF">RRG08_003381</name>
</gene>
<dbReference type="EMBL" id="JAWDGP010002226">
    <property type="protein sequence ID" value="KAK3784573.1"/>
    <property type="molecule type" value="Genomic_DNA"/>
</dbReference>
<sequence>MTATRSDLCFVVTKLSQYLSMPSDRHMIVAKHALRYLKATIQQKLTFRKSVDNLSLSSFCDSDWGNSEDQKSITGYCFTLSREGPLISWKSKKQQSVALSSCEAEYMAISSATQEGKFLLALINDMNIDLHVHDFTLNCDNQGAIALSKNPVHHQRSKHIDIRYHFVRDEISNGHMKVQYVPSKENLADVFTKPVSKVKMQKFKTLLMGD</sequence>